<dbReference type="PANTHER" id="PTHR32089:SF119">
    <property type="entry name" value="METHYL-ACCEPTING CHEMOTAXIS PROTEIN CTPL"/>
    <property type="match status" value="1"/>
</dbReference>
<dbReference type="RefSeq" id="WP_193000734.1">
    <property type="nucleotide sequence ID" value="NZ_CP040449.1"/>
</dbReference>
<accession>A0A5J6WXK6</accession>
<dbReference type="PROSITE" id="PS50885">
    <property type="entry name" value="HAMP"/>
    <property type="match status" value="1"/>
</dbReference>
<organism evidence="12 13">
    <name type="scientific">Aeromonas simiae</name>
    <dbReference type="NCBI Taxonomy" id="218936"/>
    <lineage>
        <taxon>Bacteria</taxon>
        <taxon>Pseudomonadati</taxon>
        <taxon>Pseudomonadota</taxon>
        <taxon>Gammaproteobacteria</taxon>
        <taxon>Aeromonadales</taxon>
        <taxon>Aeromonadaceae</taxon>
        <taxon>Aeromonas</taxon>
    </lineage>
</organism>
<comment type="similarity">
    <text evidence="7">Belongs to the methyl-accepting chemotaxis (MCP) protein family.</text>
</comment>
<name>A0A5J6WXK6_9GAMM</name>
<sequence length="543" mass="58819">MLTRLSIRHRLLLITLLALLSLLLLTLVAAEQYRRSLLEEKQLQTRHQVETVWSLVDGFARQVSEGTLSEAQAKQAALKAIAALRYGHDDYFWINDSRPFMVMHPMKPELDGKDLTAIADPDGKHLFVAFVEATRHAPQGAQVAYQWPKPGSAQPVAKVSFVKRFAPWDWIIGTGIYVDDVEQQYQQVLLRLLGVSLVILTLLALLSGWLGRSIVQPLEAASRALAVLARGEGDLRARLHERGRDELSALGRNFNRFADQMVTLVQQVQGIARDNDGAAERLAEVAHNHHRLANEQVADTERVASAMSQVAASCQEIGEHTREAAGSASQAMAMVHDGEALMQRSAEVVQRLAEQLGASVASVEQLGADSQKIDGVLEVIRGVAEQTNLLALNAAIEAARAGEQGRGFAVVADEVRTLANRTHASTDEIRNMIASVQHGTDQVTAQIGQLQGLSDAAAHSVAQMESVIAELASLIDQIGGMNGQIASAADQQVASVAGINHNMETIARAAHRALEHNEQTEQAVAALEAGGRQLSALVDRYQT</sequence>
<gene>
    <name evidence="12" type="ORF">FE240_10370</name>
</gene>
<comment type="subcellular location">
    <subcellularLocation>
        <location evidence="1">Cell membrane</location>
        <topology evidence="1">Multi-pass membrane protein</topology>
    </subcellularLocation>
</comment>
<dbReference type="Pfam" id="PF00672">
    <property type="entry name" value="HAMP"/>
    <property type="match status" value="1"/>
</dbReference>
<dbReference type="InterPro" id="IPR004089">
    <property type="entry name" value="MCPsignal_dom"/>
</dbReference>
<dbReference type="EMBL" id="CP040449">
    <property type="protein sequence ID" value="QFI55054.1"/>
    <property type="molecule type" value="Genomic_DNA"/>
</dbReference>
<feature type="transmembrane region" description="Helical" evidence="9">
    <location>
        <begin position="188"/>
        <end position="210"/>
    </location>
</feature>
<dbReference type="InterPro" id="IPR003660">
    <property type="entry name" value="HAMP_dom"/>
</dbReference>
<keyword evidence="6 8" id="KW-0807">Transducer</keyword>
<dbReference type="Pfam" id="PF00015">
    <property type="entry name" value="MCPsignal"/>
    <property type="match status" value="1"/>
</dbReference>
<dbReference type="SMART" id="SM00283">
    <property type="entry name" value="MA"/>
    <property type="match status" value="1"/>
</dbReference>
<evidence type="ECO:0000313" key="12">
    <source>
        <dbReference type="EMBL" id="QFI55054.1"/>
    </source>
</evidence>
<evidence type="ECO:0000256" key="7">
    <source>
        <dbReference type="ARBA" id="ARBA00029447"/>
    </source>
</evidence>
<dbReference type="FunFam" id="1.10.287.950:FF:000001">
    <property type="entry name" value="Methyl-accepting chemotaxis sensory transducer"/>
    <property type="match status" value="1"/>
</dbReference>
<feature type="domain" description="Methyl-accepting transducer" evidence="10">
    <location>
        <begin position="271"/>
        <end position="507"/>
    </location>
</feature>
<evidence type="ECO:0000256" key="9">
    <source>
        <dbReference type="SAM" id="Phobius"/>
    </source>
</evidence>
<protein>
    <submittedName>
        <fullName evidence="12">Methyl-accepting chemotaxis protein</fullName>
    </submittedName>
</protein>
<keyword evidence="2" id="KW-1003">Cell membrane</keyword>
<dbReference type="CDD" id="cd11386">
    <property type="entry name" value="MCP_signal"/>
    <property type="match status" value="1"/>
</dbReference>
<proteinExistence type="inferred from homology"/>
<dbReference type="SMART" id="SM01049">
    <property type="entry name" value="Cache_2"/>
    <property type="match status" value="1"/>
</dbReference>
<keyword evidence="13" id="KW-1185">Reference proteome</keyword>
<dbReference type="SUPFAM" id="SSF58104">
    <property type="entry name" value="Methyl-accepting chemotaxis protein (MCP) signaling domain"/>
    <property type="match status" value="1"/>
</dbReference>
<dbReference type="PANTHER" id="PTHR32089">
    <property type="entry name" value="METHYL-ACCEPTING CHEMOTAXIS PROTEIN MCPB"/>
    <property type="match status" value="1"/>
</dbReference>
<dbReference type="PROSITE" id="PS50111">
    <property type="entry name" value="CHEMOTAXIS_TRANSDUC_2"/>
    <property type="match status" value="1"/>
</dbReference>
<dbReference type="GO" id="GO:0007165">
    <property type="term" value="P:signal transduction"/>
    <property type="evidence" value="ECO:0007669"/>
    <property type="project" value="UniProtKB-KW"/>
</dbReference>
<dbReference type="Gene3D" id="1.10.287.950">
    <property type="entry name" value="Methyl-accepting chemotaxis protein"/>
    <property type="match status" value="1"/>
</dbReference>
<keyword evidence="3 9" id="KW-0812">Transmembrane</keyword>
<evidence type="ECO:0000256" key="4">
    <source>
        <dbReference type="ARBA" id="ARBA00022989"/>
    </source>
</evidence>
<evidence type="ECO:0000259" key="10">
    <source>
        <dbReference type="PROSITE" id="PS50111"/>
    </source>
</evidence>
<evidence type="ECO:0000256" key="8">
    <source>
        <dbReference type="PROSITE-ProRule" id="PRU00284"/>
    </source>
</evidence>
<dbReference type="Gene3D" id="3.30.450.20">
    <property type="entry name" value="PAS domain"/>
    <property type="match status" value="1"/>
</dbReference>
<evidence type="ECO:0000256" key="1">
    <source>
        <dbReference type="ARBA" id="ARBA00004651"/>
    </source>
</evidence>
<evidence type="ECO:0000313" key="13">
    <source>
        <dbReference type="Proteomes" id="UP000594034"/>
    </source>
</evidence>
<dbReference type="AlphaFoldDB" id="A0A5J6WXK6"/>
<evidence type="ECO:0000256" key="3">
    <source>
        <dbReference type="ARBA" id="ARBA00022692"/>
    </source>
</evidence>
<dbReference type="GO" id="GO:0006935">
    <property type="term" value="P:chemotaxis"/>
    <property type="evidence" value="ECO:0007669"/>
    <property type="project" value="UniProtKB-ARBA"/>
</dbReference>
<evidence type="ECO:0000256" key="5">
    <source>
        <dbReference type="ARBA" id="ARBA00023136"/>
    </source>
</evidence>
<dbReference type="GO" id="GO:0005886">
    <property type="term" value="C:plasma membrane"/>
    <property type="evidence" value="ECO:0007669"/>
    <property type="project" value="UniProtKB-SubCell"/>
</dbReference>
<dbReference type="CDD" id="cd06225">
    <property type="entry name" value="HAMP"/>
    <property type="match status" value="1"/>
</dbReference>
<keyword evidence="4 9" id="KW-1133">Transmembrane helix</keyword>
<evidence type="ECO:0000256" key="6">
    <source>
        <dbReference type="ARBA" id="ARBA00023224"/>
    </source>
</evidence>
<dbReference type="SMART" id="SM00304">
    <property type="entry name" value="HAMP"/>
    <property type="match status" value="1"/>
</dbReference>
<keyword evidence="5 9" id="KW-0472">Membrane</keyword>
<evidence type="ECO:0000256" key="2">
    <source>
        <dbReference type="ARBA" id="ARBA00022475"/>
    </source>
</evidence>
<dbReference type="KEGG" id="asim:FE240_10370"/>
<reference evidence="12 13" key="1">
    <citation type="submission" date="2019-05" db="EMBL/GenBank/DDBJ databases">
        <title>OXA-830, a novel chromosomally encoded expanded-spectrum class D beta-lactamase in Aeromonas simiae.</title>
        <authorList>
            <person name="Zhou W."/>
            <person name="Chen Q."/>
        </authorList>
    </citation>
    <scope>NUCLEOTIDE SEQUENCE [LARGE SCALE GENOMIC DNA]</scope>
    <source>
        <strain evidence="12 13">A6</strain>
    </source>
</reference>
<dbReference type="InterPro" id="IPR033480">
    <property type="entry name" value="sCache_2"/>
</dbReference>
<evidence type="ECO:0000259" key="11">
    <source>
        <dbReference type="PROSITE" id="PS50885"/>
    </source>
</evidence>
<feature type="domain" description="HAMP" evidence="11">
    <location>
        <begin position="212"/>
        <end position="266"/>
    </location>
</feature>
<dbReference type="Proteomes" id="UP000594034">
    <property type="component" value="Chromosome"/>
</dbReference>
<dbReference type="Pfam" id="PF17200">
    <property type="entry name" value="sCache_2"/>
    <property type="match status" value="1"/>
</dbReference>